<dbReference type="EMBL" id="QVTD01000003">
    <property type="protein sequence ID" value="RFU65703.1"/>
    <property type="molecule type" value="Genomic_DNA"/>
</dbReference>
<dbReference type="Pfam" id="PF13414">
    <property type="entry name" value="TPR_11"/>
    <property type="match status" value="1"/>
</dbReference>
<evidence type="ECO:0000313" key="10">
    <source>
        <dbReference type="EMBL" id="RFU65703.1"/>
    </source>
</evidence>
<feature type="transmembrane region" description="Helical" evidence="8">
    <location>
        <begin position="182"/>
        <end position="200"/>
    </location>
</feature>
<feature type="domain" description="Peptidase S54 rhomboid" evidence="9">
    <location>
        <begin position="224"/>
        <end position="358"/>
    </location>
</feature>
<evidence type="ECO:0000313" key="11">
    <source>
        <dbReference type="Proteomes" id="UP000262939"/>
    </source>
</evidence>
<dbReference type="InterPro" id="IPR011990">
    <property type="entry name" value="TPR-like_helical_dom_sf"/>
</dbReference>
<feature type="repeat" description="TPR" evidence="7">
    <location>
        <begin position="430"/>
        <end position="463"/>
    </location>
</feature>
<reference evidence="10 11" key="1">
    <citation type="submission" date="2018-08" db="EMBL/GenBank/DDBJ databases">
        <title>Bacillus chawlae sp. nov., Bacillus glennii sp. nov., and Bacillus saganii sp. nov. Isolated from the Vehicle Assembly Building at Kennedy Space Center where the Viking Spacecraft were Assembled.</title>
        <authorList>
            <person name="Seuylemezian A."/>
            <person name="Vaishampayan P."/>
        </authorList>
    </citation>
    <scope>NUCLEOTIDE SEQUENCE [LARGE SCALE GENOMIC DNA]</scope>
    <source>
        <strain evidence="10 11">V44-8</strain>
    </source>
</reference>
<dbReference type="Gene3D" id="1.25.40.10">
    <property type="entry name" value="Tetratricopeptide repeat domain"/>
    <property type="match status" value="1"/>
</dbReference>
<keyword evidence="7" id="KW-0802">TPR repeat</keyword>
<dbReference type="AlphaFoldDB" id="A0A372LHD2"/>
<keyword evidence="3 8" id="KW-0812">Transmembrane</keyword>
<keyword evidence="10" id="KW-0645">Protease</keyword>
<evidence type="ECO:0000256" key="2">
    <source>
        <dbReference type="ARBA" id="ARBA00009045"/>
    </source>
</evidence>
<evidence type="ECO:0000256" key="3">
    <source>
        <dbReference type="ARBA" id="ARBA00022692"/>
    </source>
</evidence>
<comment type="subcellular location">
    <subcellularLocation>
        <location evidence="1">Membrane</location>
        <topology evidence="1">Multi-pass membrane protein</topology>
    </subcellularLocation>
</comment>
<evidence type="ECO:0000256" key="8">
    <source>
        <dbReference type="SAM" id="Phobius"/>
    </source>
</evidence>
<dbReference type="GO" id="GO:0016020">
    <property type="term" value="C:membrane"/>
    <property type="evidence" value="ECO:0007669"/>
    <property type="project" value="UniProtKB-SubCell"/>
</dbReference>
<comment type="similarity">
    <text evidence="2">Belongs to the peptidase S54 family.</text>
</comment>
<dbReference type="Proteomes" id="UP000262939">
    <property type="component" value="Unassembled WGS sequence"/>
</dbReference>
<dbReference type="Gene3D" id="1.20.1540.10">
    <property type="entry name" value="Rhomboid-like"/>
    <property type="match status" value="1"/>
</dbReference>
<evidence type="ECO:0000256" key="6">
    <source>
        <dbReference type="ARBA" id="ARBA00023136"/>
    </source>
</evidence>
<dbReference type="InterPro" id="IPR050925">
    <property type="entry name" value="Rhomboid_protease_S54"/>
</dbReference>
<dbReference type="PANTHER" id="PTHR43731">
    <property type="entry name" value="RHOMBOID PROTEASE"/>
    <property type="match status" value="1"/>
</dbReference>
<feature type="transmembrane region" description="Helical" evidence="8">
    <location>
        <begin position="317"/>
        <end position="335"/>
    </location>
</feature>
<keyword evidence="11" id="KW-1185">Reference proteome</keyword>
<feature type="transmembrane region" description="Helical" evidence="8">
    <location>
        <begin position="265"/>
        <end position="282"/>
    </location>
</feature>
<feature type="repeat" description="TPR" evidence="7">
    <location>
        <begin position="464"/>
        <end position="497"/>
    </location>
</feature>
<organism evidence="10 11">
    <name type="scientific">Peribacillus glennii</name>
    <dbReference type="NCBI Taxonomy" id="2303991"/>
    <lineage>
        <taxon>Bacteria</taxon>
        <taxon>Bacillati</taxon>
        <taxon>Bacillota</taxon>
        <taxon>Bacilli</taxon>
        <taxon>Bacillales</taxon>
        <taxon>Bacillaceae</taxon>
        <taxon>Peribacillus</taxon>
    </lineage>
</organism>
<evidence type="ECO:0000256" key="5">
    <source>
        <dbReference type="ARBA" id="ARBA00022989"/>
    </source>
</evidence>
<dbReference type="GO" id="GO:0006508">
    <property type="term" value="P:proteolysis"/>
    <property type="evidence" value="ECO:0007669"/>
    <property type="project" value="UniProtKB-KW"/>
</dbReference>
<evidence type="ECO:0000256" key="7">
    <source>
        <dbReference type="PROSITE-ProRule" id="PRU00339"/>
    </source>
</evidence>
<dbReference type="PANTHER" id="PTHR43731:SF14">
    <property type="entry name" value="PRESENILIN-ASSOCIATED RHOMBOID-LIKE PROTEIN, MITOCHONDRIAL"/>
    <property type="match status" value="1"/>
</dbReference>
<dbReference type="SUPFAM" id="SSF144091">
    <property type="entry name" value="Rhomboid-like"/>
    <property type="match status" value="1"/>
</dbReference>
<proteinExistence type="inferred from homology"/>
<dbReference type="GO" id="GO:0004252">
    <property type="term" value="F:serine-type endopeptidase activity"/>
    <property type="evidence" value="ECO:0007669"/>
    <property type="project" value="InterPro"/>
</dbReference>
<keyword evidence="6 8" id="KW-0472">Membrane</keyword>
<protein>
    <submittedName>
        <fullName evidence="10">Rhomboid family intramembrane serine protease</fullName>
    </submittedName>
</protein>
<name>A0A372LHD2_9BACI</name>
<dbReference type="Pfam" id="PF01694">
    <property type="entry name" value="Rhomboid"/>
    <property type="match status" value="1"/>
</dbReference>
<feature type="transmembrane region" description="Helical" evidence="8">
    <location>
        <begin position="229"/>
        <end position="253"/>
    </location>
</feature>
<dbReference type="SMART" id="SM00028">
    <property type="entry name" value="TPR"/>
    <property type="match status" value="2"/>
</dbReference>
<keyword evidence="5 8" id="KW-1133">Transmembrane helix</keyword>
<feature type="transmembrane region" description="Helical" evidence="8">
    <location>
        <begin position="366"/>
        <end position="383"/>
    </location>
</feature>
<evidence type="ECO:0000256" key="4">
    <source>
        <dbReference type="ARBA" id="ARBA00022801"/>
    </source>
</evidence>
<evidence type="ECO:0000256" key="1">
    <source>
        <dbReference type="ARBA" id="ARBA00004141"/>
    </source>
</evidence>
<dbReference type="InterPro" id="IPR019734">
    <property type="entry name" value="TPR_rpt"/>
</dbReference>
<gene>
    <name evidence="10" type="ORF">D0466_07475</name>
</gene>
<sequence>MGLREDYIFWSMLKELTVRYGYRMVTLTEKHEEIWLENSSGEGYPIIRLMRVDLDWSNWLKRDVERTALNGEQIRKQLIRRPLKMLNIYVTSFAPVDDYEYLITSPAINNKTTVHTYIMDTSQYEDKSRELEHLLDKQFLFKIPDAEGMEEGQIAYLKQTALSASVQRTKEEQQLFSAGKPFFTYVFIVLQVAIFLLMELKGGSTNSATLIEFGAKYNPLILQGEWWRFFTPIIIHIGFLHLLMNTLSLYFLGAEVERIYGRMRFLILYLFAGFAGVLASFLTNSNLSAGASGAIFGCFGALLYFGIAHPKLFFRTMGMNVIILILFNLGFGFSVEGIDNAGHIGGLIGGFLAAGIVHLPKSKKPVRQFVFAIATASLTYWLLQMGYSSVALDGNDNETARLAQKYLDEDKEEKAEDLLKQYIAKRPDAPYSFFMLGNLESSRGNLESAENYYLQSISLNPNFPASHFNLALVYMDTGQSDKAGPHAKKAAQLSPDEYRYQKLLDEMRQRGVGSF</sequence>
<feature type="transmembrane region" description="Helical" evidence="8">
    <location>
        <begin position="288"/>
        <end position="305"/>
    </location>
</feature>
<dbReference type="PROSITE" id="PS50005">
    <property type="entry name" value="TPR"/>
    <property type="match status" value="2"/>
</dbReference>
<evidence type="ECO:0000259" key="9">
    <source>
        <dbReference type="Pfam" id="PF01694"/>
    </source>
</evidence>
<comment type="caution">
    <text evidence="10">The sequence shown here is derived from an EMBL/GenBank/DDBJ whole genome shotgun (WGS) entry which is preliminary data.</text>
</comment>
<dbReference type="InterPro" id="IPR035952">
    <property type="entry name" value="Rhomboid-like_sf"/>
</dbReference>
<dbReference type="SUPFAM" id="SSF48452">
    <property type="entry name" value="TPR-like"/>
    <property type="match status" value="1"/>
</dbReference>
<dbReference type="InterPro" id="IPR022764">
    <property type="entry name" value="Peptidase_S54_rhomboid_dom"/>
</dbReference>
<feature type="transmembrane region" description="Helical" evidence="8">
    <location>
        <begin position="341"/>
        <end position="359"/>
    </location>
</feature>
<keyword evidence="4" id="KW-0378">Hydrolase</keyword>
<accession>A0A372LHD2</accession>